<evidence type="ECO:0000313" key="1">
    <source>
        <dbReference type="EMBL" id="CAD8063735.1"/>
    </source>
</evidence>
<accession>A0A8S1LBU2</accession>
<protein>
    <submittedName>
        <fullName evidence="1">Uncharacterized protein</fullName>
    </submittedName>
</protein>
<keyword evidence="2" id="KW-1185">Reference proteome</keyword>
<dbReference type="AlphaFoldDB" id="A0A8S1LBU2"/>
<dbReference type="Proteomes" id="UP000688137">
    <property type="component" value="Unassembled WGS sequence"/>
</dbReference>
<dbReference type="OMA" id="IQFEQCI"/>
<dbReference type="EMBL" id="CAJJDM010000034">
    <property type="protein sequence ID" value="CAD8063735.1"/>
    <property type="molecule type" value="Genomic_DNA"/>
</dbReference>
<sequence>MSGASPVHQQLQKTLDVVQRGFEEVVQNIPKQYHEQCMSQNGKNVEKYAQCMYQKSKNVDKQMKAFDFKMLFMGITFEQCIKTTQQDQCIQNAKSTVEGFINDFQKIVK</sequence>
<name>A0A8S1LBU2_PARPR</name>
<proteinExistence type="predicted"/>
<comment type="caution">
    <text evidence="1">The sequence shown here is derived from an EMBL/GenBank/DDBJ whole genome shotgun (WGS) entry which is preliminary data.</text>
</comment>
<organism evidence="1 2">
    <name type="scientific">Paramecium primaurelia</name>
    <dbReference type="NCBI Taxonomy" id="5886"/>
    <lineage>
        <taxon>Eukaryota</taxon>
        <taxon>Sar</taxon>
        <taxon>Alveolata</taxon>
        <taxon>Ciliophora</taxon>
        <taxon>Intramacronucleata</taxon>
        <taxon>Oligohymenophorea</taxon>
        <taxon>Peniculida</taxon>
        <taxon>Parameciidae</taxon>
        <taxon>Paramecium</taxon>
    </lineage>
</organism>
<evidence type="ECO:0000313" key="2">
    <source>
        <dbReference type="Proteomes" id="UP000688137"/>
    </source>
</evidence>
<gene>
    <name evidence="1" type="ORF">PPRIM_AZ9-3.1.T0350114</name>
</gene>
<reference evidence="1" key="1">
    <citation type="submission" date="2021-01" db="EMBL/GenBank/DDBJ databases">
        <authorList>
            <consortium name="Genoscope - CEA"/>
            <person name="William W."/>
        </authorList>
    </citation>
    <scope>NUCLEOTIDE SEQUENCE</scope>
</reference>